<dbReference type="Proteomes" id="UP000524404">
    <property type="component" value="Unassembled WGS sequence"/>
</dbReference>
<gene>
    <name evidence="3" type="ORF">HNP25_002587</name>
</gene>
<keyword evidence="1" id="KW-0732">Signal</keyword>
<evidence type="ECO:0000313" key="3">
    <source>
        <dbReference type="EMBL" id="MBB6003926.1"/>
    </source>
</evidence>
<protein>
    <recommendedName>
        <fullName evidence="2">Secretion system C-terminal sorting domain-containing protein</fullName>
    </recommendedName>
</protein>
<feature type="chain" id="PRO_5032545249" description="Secretion system C-terminal sorting domain-containing protein" evidence="1">
    <location>
        <begin position="21"/>
        <end position="1449"/>
    </location>
</feature>
<dbReference type="Pfam" id="PF18962">
    <property type="entry name" value="Por_Secre_tail"/>
    <property type="match status" value="1"/>
</dbReference>
<evidence type="ECO:0000313" key="4">
    <source>
        <dbReference type="Proteomes" id="UP000524404"/>
    </source>
</evidence>
<sequence length="1449" mass="158856">MKKILLTTIILLFSFFHLYAQQVPTITTGQITEVVCKGDTISVPFTSTGSFDADNTFMVQIRGSQQWIDLATEGTSSPLKAIIPLNYFTRENSNDNQQSIRVIATKPNIIGRESSFYTIYSKPNITLSGASILDISPYTSTVLKFKGSGSTPITVVLMDSTKLSINFLKSNFESNDPFNASIYPTKTTNYKIAYTENICGRSNGFGNVSITVNEIGLKALEPNVTKICVGNVLKIPYSASGKINSDNQFKIKLSSSNDKSETYEIDAVAKDNIIEAIIPEKIPQGTYYSLQIISSSPKASSIWYDFNILITEKAGVEIAQENIDVIWGNKVNLNFTLKGLGPWMVKMNDGTNIPLRMFDYTSPNSTLTQNFQIKPDKSQKYSITSFISGCGSGIGGQNITSVIVKPGVVLDSIQQFKEICVGETISAKFRINSSSLNPSSFKAVLNDFNNHTVILPASFNDGLLKLAIPKTLLDINDFNLTYRLGISFNNNKNIVYSPNSIQIKNKPTATLLDADPFELEEPGIVYIPVKATGTGIMTFVFNDSINIEDRSYPGYALNSDIPVIDVNVIKNTTFKLTSVSNLCGTTYINENKKIDVTVKNPKKNDLTIKYVNNQICAGDRIKILIDTLGKFQDNNEFKVLLYVGMYNRNPTVIGSGKGKLIEASIPSNLAGSAGAYYIEVVSTNPVLASRKRNIMINAKPNAKLLSYSTLQNNEAVLLAGESINTYLTVENSILHDGTYSNYGYSFSDGTNGFGRGKSFYPTFTKSNTYSLLSISNECGNGTVSNDIKIKVVPFKIIRNSNSIQSSSPPLSICSGANLTYSYSILGSAENGTTYNLQIASAKDSVFTDLVSKTSENPINVKIPSQIKEGVYFIRLVSNTNEPQSSSWAKYNINVLNNVNFTTVSSHDTITEYGGNEVKFKYQSKSATPTNIIIADNFGKVYSYNSQSLENTISIIPQKSTTFSIKSVENVCGYGTASGSVKVTIIPALVIQSTGSLNGCSGKEIEINYSPVGEYEAGNTFKFSFINKSKPNIKYEVGQTSNASGNIKLKIPSDALWGSYQLEVISSKPALTKTYTDNIFNIFTTSDITITGNTIINAGQTAYFKLTNNSLKSSALLSLDAGNYELSDGTKGNFYYYENIVAVKPSQTTTYTLTSANNTCGLSKISGNVTVTVNPISSKSINTEFYSNYGYPYICPGANYNLYYYTNGNFTASTKFSAQISDKNGENYVDIKMQGTSNPLLVTIPTDLPTGNNYRFRVVSTETDVSSSASSSPLNVMINPTVSFDSLVYMSDSKPVNLKFDFSGTPPWFFRFGIDQSTTQSYRIETSPFTIIVTPKTSVSYKIYNLNDAYCVGKVSGTGIVRIELVTANEDPRDLNITLFPNPTADFVTIRSDNFKNTTLKIVDALGKDISEQDLVKSETVLDFSGLTTGVYLLQFNRDNKRVVYKIQKL</sequence>
<dbReference type="RefSeq" id="WP_184134633.1">
    <property type="nucleotide sequence ID" value="NZ_JACHKT010000018.1"/>
</dbReference>
<dbReference type="InterPro" id="IPR026444">
    <property type="entry name" value="Secre_tail"/>
</dbReference>
<feature type="domain" description="Secretion system C-terminal sorting" evidence="2">
    <location>
        <begin position="1378"/>
        <end position="1446"/>
    </location>
</feature>
<proteinExistence type="predicted"/>
<reference evidence="3 4" key="1">
    <citation type="submission" date="2020-08" db="EMBL/GenBank/DDBJ databases">
        <title>Functional genomics of gut bacteria from endangered species of beetles.</title>
        <authorList>
            <person name="Carlos-Shanley C."/>
        </authorList>
    </citation>
    <scope>NUCLEOTIDE SEQUENCE [LARGE SCALE GENOMIC DNA]</scope>
    <source>
        <strain evidence="3 4">S00070</strain>
    </source>
</reference>
<organism evidence="3 4">
    <name type="scientific">Arcicella rosea</name>
    <dbReference type="NCBI Taxonomy" id="502909"/>
    <lineage>
        <taxon>Bacteria</taxon>
        <taxon>Pseudomonadati</taxon>
        <taxon>Bacteroidota</taxon>
        <taxon>Cytophagia</taxon>
        <taxon>Cytophagales</taxon>
        <taxon>Flectobacillaceae</taxon>
        <taxon>Arcicella</taxon>
    </lineage>
</organism>
<feature type="signal peptide" evidence="1">
    <location>
        <begin position="1"/>
        <end position="20"/>
    </location>
</feature>
<keyword evidence="4" id="KW-1185">Reference proteome</keyword>
<comment type="caution">
    <text evidence="3">The sequence shown here is derived from an EMBL/GenBank/DDBJ whole genome shotgun (WGS) entry which is preliminary data.</text>
</comment>
<dbReference type="EMBL" id="JACHKT010000018">
    <property type="protein sequence ID" value="MBB6003926.1"/>
    <property type="molecule type" value="Genomic_DNA"/>
</dbReference>
<evidence type="ECO:0000259" key="2">
    <source>
        <dbReference type="Pfam" id="PF18962"/>
    </source>
</evidence>
<dbReference type="NCBIfam" id="TIGR04183">
    <property type="entry name" value="Por_Secre_tail"/>
    <property type="match status" value="1"/>
</dbReference>
<name>A0A841ELW4_9BACT</name>
<evidence type="ECO:0000256" key="1">
    <source>
        <dbReference type="SAM" id="SignalP"/>
    </source>
</evidence>
<accession>A0A841ELW4</accession>